<dbReference type="AlphaFoldDB" id="A0A3E2THB5"/>
<keyword evidence="2" id="KW-1185">Reference proteome</keyword>
<name>A0A3E2THB5_9FIRM</name>
<proteinExistence type="predicted"/>
<reference evidence="1 2" key="1">
    <citation type="submission" date="2018-08" db="EMBL/GenBank/DDBJ databases">
        <title>A genome reference for cultivated species of the human gut microbiota.</title>
        <authorList>
            <person name="Zou Y."/>
            <person name="Xue W."/>
            <person name="Luo G."/>
        </authorList>
    </citation>
    <scope>NUCLEOTIDE SEQUENCE [LARGE SCALE GENOMIC DNA]</scope>
    <source>
        <strain evidence="1 2">OF01-3</strain>
    </source>
</reference>
<evidence type="ECO:0000313" key="1">
    <source>
        <dbReference type="EMBL" id="RGB75782.1"/>
    </source>
</evidence>
<dbReference type="RefSeq" id="WP_117521725.1">
    <property type="nucleotide sequence ID" value="NZ_JAGGLS010000005.1"/>
</dbReference>
<dbReference type="Proteomes" id="UP000261011">
    <property type="component" value="Unassembled WGS sequence"/>
</dbReference>
<gene>
    <name evidence="1" type="ORF">DXA39_05505</name>
</gene>
<sequence length="203" mass="23911">MNVAIEKSYDSIKLIFPNDIESKRLKLLVILSPIFIASFDNGTYELEFLKNTIKKSKYPYGLYPNFFNDFNIKKYRDSYDSYKVKEDIFLNSNNEIEFVVNPMNDIYIKALSSLIEAIIIDDKSNEYFTNYFAKIRDDIVINGRRSIIANGIQGFYLSKYIVVWMINLCDYIKKNNQKIYKDTIPIYELSNNLKSIRTNISKQ</sequence>
<evidence type="ECO:0000313" key="2">
    <source>
        <dbReference type="Proteomes" id="UP000261011"/>
    </source>
</evidence>
<accession>A0A3E2THB5</accession>
<protein>
    <submittedName>
        <fullName evidence="1">Uncharacterized protein</fullName>
    </submittedName>
</protein>
<dbReference type="EMBL" id="QVEU01000004">
    <property type="protein sequence ID" value="RGB75782.1"/>
    <property type="molecule type" value="Genomic_DNA"/>
</dbReference>
<comment type="caution">
    <text evidence="1">The sequence shown here is derived from an EMBL/GenBank/DDBJ whole genome shotgun (WGS) entry which is preliminary data.</text>
</comment>
<dbReference type="OrthoDB" id="1690563at2"/>
<organism evidence="1 2">
    <name type="scientific">Anaerococcus nagyae</name>
    <dbReference type="NCBI Taxonomy" id="1755241"/>
    <lineage>
        <taxon>Bacteria</taxon>
        <taxon>Bacillati</taxon>
        <taxon>Bacillota</taxon>
        <taxon>Tissierellia</taxon>
        <taxon>Tissierellales</taxon>
        <taxon>Peptoniphilaceae</taxon>
        <taxon>Anaerococcus</taxon>
    </lineage>
</organism>